<comment type="caution">
    <text evidence="2">The sequence shown here is derived from an EMBL/GenBank/DDBJ whole genome shotgun (WGS) entry which is preliminary data.</text>
</comment>
<sequence length="112" mass="12346">MNLGQLLELIGQAASRPVDGRALMDVAKDVRAGDQDDEAKMRALVRRLSALIGLKLSPEKEERIMRYLRENRFTGPESIRKLLEQKRNDGPAAGERAPSAAKKNAAPKKNAP</sequence>
<dbReference type="Pfam" id="PF14069">
    <property type="entry name" value="SpoVIF"/>
    <property type="match status" value="1"/>
</dbReference>
<dbReference type="AlphaFoldDB" id="A0A132NC20"/>
<reference evidence="3 5" key="2">
    <citation type="submission" date="2017-08" db="EMBL/GenBank/DDBJ databases">
        <title>Burning lignite coal seam in the remote Altai Mountains harbors a hydrogen-driven thermophilic microbial community.</title>
        <authorList>
            <person name="Kadnikov V.V."/>
            <person name="Mardanov A.V."/>
            <person name="Ivasenko D."/>
            <person name="Beletsky A.V."/>
            <person name="Karnachuk O.V."/>
            <person name="Ravin N.V."/>
        </authorList>
    </citation>
    <scope>NUCLEOTIDE SEQUENCE [LARGE SCALE GENOMIC DNA]</scope>
    <source>
        <strain evidence="3">AL33</strain>
    </source>
</reference>
<protein>
    <recommendedName>
        <fullName evidence="6">Stage VI sporulation protein F</fullName>
    </recommendedName>
</protein>
<evidence type="ECO:0008006" key="6">
    <source>
        <dbReference type="Google" id="ProtNLM"/>
    </source>
</evidence>
<dbReference type="Proteomes" id="UP000243024">
    <property type="component" value="Unassembled WGS sequence"/>
</dbReference>
<dbReference type="RefSeq" id="WP_066197769.1">
    <property type="nucleotide sequence ID" value="NZ_CBCSAS010000003.1"/>
</dbReference>
<evidence type="ECO:0000313" key="5">
    <source>
        <dbReference type="Proteomes" id="UP000244180"/>
    </source>
</evidence>
<reference evidence="2 4" key="1">
    <citation type="submission" date="2015-09" db="EMBL/GenBank/DDBJ databases">
        <title>Draft genome sequence of Hydrogenibacillus schlegelii DSM 2000.</title>
        <authorList>
            <person name="Hemp J."/>
        </authorList>
    </citation>
    <scope>NUCLEOTIDE SEQUENCE [LARGE SCALE GENOMIC DNA]</scope>
    <source>
        <strain evidence="2 4">MA 48</strain>
    </source>
</reference>
<evidence type="ECO:0000256" key="1">
    <source>
        <dbReference type="SAM" id="MobiDB-lite"/>
    </source>
</evidence>
<dbReference type="Proteomes" id="UP000244180">
    <property type="component" value="Unassembled WGS sequence"/>
</dbReference>
<dbReference type="EMBL" id="JXBB01000001">
    <property type="protein sequence ID" value="OAR05537.1"/>
    <property type="molecule type" value="Genomic_DNA"/>
</dbReference>
<organism evidence="2 4">
    <name type="scientific">Hydrogenibacillus schlegelii</name>
    <name type="common">Bacillus schlegelii</name>
    <dbReference type="NCBI Taxonomy" id="1484"/>
    <lineage>
        <taxon>Bacteria</taxon>
        <taxon>Bacillati</taxon>
        <taxon>Bacillota</taxon>
        <taxon>Bacilli</taxon>
        <taxon>Bacillales</taxon>
        <taxon>Bacillales Family X. Incertae Sedis</taxon>
        <taxon>Hydrogenibacillus</taxon>
    </lineage>
</organism>
<dbReference type="InterPro" id="IPR025942">
    <property type="entry name" value="SpoVIF"/>
</dbReference>
<feature type="compositionally biased region" description="Low complexity" evidence="1">
    <location>
        <begin position="97"/>
        <end position="112"/>
    </location>
</feature>
<feature type="compositionally biased region" description="Basic and acidic residues" evidence="1">
    <location>
        <begin position="77"/>
        <end position="89"/>
    </location>
</feature>
<feature type="region of interest" description="Disordered" evidence="1">
    <location>
        <begin position="77"/>
        <end position="112"/>
    </location>
</feature>
<dbReference type="EMBL" id="PEBV01000007">
    <property type="protein sequence ID" value="PTQ54014.1"/>
    <property type="molecule type" value="Genomic_DNA"/>
</dbReference>
<evidence type="ECO:0000313" key="3">
    <source>
        <dbReference type="EMBL" id="PTQ54014.1"/>
    </source>
</evidence>
<gene>
    <name evidence="3" type="ORF">HSCHL_0868</name>
    <name evidence="2" type="ORF">SA87_11690</name>
</gene>
<evidence type="ECO:0000313" key="4">
    <source>
        <dbReference type="Proteomes" id="UP000243024"/>
    </source>
</evidence>
<evidence type="ECO:0000313" key="2">
    <source>
        <dbReference type="EMBL" id="OAR05537.1"/>
    </source>
</evidence>
<accession>A0A132NC20</accession>
<name>A0A132NC20_HYDSH</name>
<proteinExistence type="predicted"/>
<keyword evidence="4" id="KW-1185">Reference proteome</keyword>